<proteinExistence type="predicted"/>
<evidence type="ECO:0000256" key="1">
    <source>
        <dbReference type="SAM" id="Phobius"/>
    </source>
</evidence>
<evidence type="ECO:0000313" key="3">
    <source>
        <dbReference type="Proteomes" id="UP000035301"/>
    </source>
</evidence>
<evidence type="ECO:0008006" key="4">
    <source>
        <dbReference type="Google" id="ProtNLM"/>
    </source>
</evidence>
<evidence type="ECO:0000313" key="2">
    <source>
        <dbReference type="EMBL" id="KLK87382.1"/>
    </source>
</evidence>
<gene>
    <name evidence="2" type="ORF">SZ63_10865</name>
</gene>
<feature type="transmembrane region" description="Helical" evidence="1">
    <location>
        <begin position="168"/>
        <end position="191"/>
    </location>
</feature>
<feature type="transmembrane region" description="Helical" evidence="1">
    <location>
        <begin position="134"/>
        <end position="156"/>
    </location>
</feature>
<comment type="caution">
    <text evidence="2">The sequence shown here is derived from an EMBL/GenBank/DDBJ whole genome shotgun (WGS) entry which is preliminary data.</text>
</comment>
<dbReference type="InterPro" id="IPR005240">
    <property type="entry name" value="DUF389"/>
</dbReference>
<dbReference type="PANTHER" id="PTHR20992:SF9">
    <property type="entry name" value="AT15442P-RELATED"/>
    <property type="match status" value="1"/>
</dbReference>
<protein>
    <recommendedName>
        <fullName evidence="4">TIGR00341 family protein</fullName>
    </recommendedName>
</protein>
<sequence length="324" mass="35064">MKKIVVHVREDGHEKIEAVLEGLHYTVSLVQDVYQITIYTPDENLDELIEKLQSVLDLRYNENMIEVSKPEFVISSLLKRAEKKVEEKEEKTPVEKLVDQVKGYSELDLEKLALTSIAGLVALSGLLLDNQTIIIGAMLLSPIMGPIYGFSVYAALGNIQNATRCLGVLAALLLGVFILSAIASFLINLIIPLTMTEEIATRLVLNPIYSLMAVFLGFAAALAFSKGTTEVIAGVAIAAAIIPPTVVSGLVLVLQPMSLITSGVLVAGQIVGLIAGALVAVVLMKIEPRAPQDKAAARRYRIGSIVTTVILFTLLLWITALMWM</sequence>
<feature type="transmembrane region" description="Helical" evidence="1">
    <location>
        <begin position="305"/>
        <end position="323"/>
    </location>
</feature>
<accession>A0A0H1R3S4</accession>
<dbReference type="AlphaFoldDB" id="A0A0H1R3S4"/>
<dbReference type="Pfam" id="PF04087">
    <property type="entry name" value="DUF389"/>
    <property type="match status" value="1"/>
</dbReference>
<dbReference type="PANTHER" id="PTHR20992">
    <property type="entry name" value="AT15442P-RELATED"/>
    <property type="match status" value="1"/>
</dbReference>
<feature type="transmembrane region" description="Helical" evidence="1">
    <location>
        <begin position="203"/>
        <end position="224"/>
    </location>
</feature>
<keyword evidence="1" id="KW-0812">Transmembrane</keyword>
<keyword evidence="1" id="KW-1133">Transmembrane helix</keyword>
<keyword evidence="3" id="KW-1185">Reference proteome</keyword>
<dbReference type="STRING" id="1550566.SZ63_10865"/>
<dbReference type="RefSeq" id="WP_048185319.1">
    <property type="nucleotide sequence ID" value="NZ_JXOJ01000007.1"/>
</dbReference>
<dbReference type="NCBIfam" id="TIGR00341">
    <property type="entry name" value="TIGR00341 family protein"/>
    <property type="match status" value="1"/>
</dbReference>
<name>A0A0H1R3S4_9EURY</name>
<feature type="transmembrane region" description="Helical" evidence="1">
    <location>
        <begin position="231"/>
        <end position="254"/>
    </location>
</feature>
<dbReference type="EMBL" id="JXOJ01000007">
    <property type="protein sequence ID" value="KLK87382.1"/>
    <property type="molecule type" value="Genomic_DNA"/>
</dbReference>
<feature type="transmembrane region" description="Helical" evidence="1">
    <location>
        <begin position="260"/>
        <end position="284"/>
    </location>
</feature>
<dbReference type="OrthoDB" id="3266at2157"/>
<dbReference type="PATRIC" id="fig|1550566.3.peg.2371"/>
<reference evidence="2 3" key="1">
    <citation type="journal article" date="2015" name="Int. J. Syst. Evol. Microbiol.">
        <title>Methanoculleus sediminis sp. nov., a methanogen from sediments near a submarine mud volcano.</title>
        <authorList>
            <person name="Chen S.C."/>
            <person name="Chen M.F."/>
            <person name="Lai M.C."/>
            <person name="Weng C.Y."/>
            <person name="Wu S.Y."/>
            <person name="Lin S."/>
            <person name="Yang T.F."/>
            <person name="Chen P.C."/>
        </authorList>
    </citation>
    <scope>NUCLEOTIDE SEQUENCE [LARGE SCALE GENOMIC DNA]</scope>
    <source>
        <strain evidence="2 3">S3Fa</strain>
    </source>
</reference>
<keyword evidence="1" id="KW-0472">Membrane</keyword>
<dbReference type="Proteomes" id="UP000035301">
    <property type="component" value="Unassembled WGS sequence"/>
</dbReference>
<organism evidence="2 3">
    <name type="scientific">Methanoculleus sediminis</name>
    <dbReference type="NCBI Taxonomy" id="1550566"/>
    <lineage>
        <taxon>Archaea</taxon>
        <taxon>Methanobacteriati</taxon>
        <taxon>Methanobacteriota</taxon>
        <taxon>Stenosarchaea group</taxon>
        <taxon>Methanomicrobia</taxon>
        <taxon>Methanomicrobiales</taxon>
        <taxon>Methanomicrobiaceae</taxon>
        <taxon>Methanoculleus</taxon>
    </lineage>
</organism>